<dbReference type="Gene3D" id="2.40.30.10">
    <property type="entry name" value="Translation factors"/>
    <property type="match status" value="1"/>
</dbReference>
<reference evidence="1" key="1">
    <citation type="submission" date="2018-05" db="EMBL/GenBank/DDBJ databases">
        <authorList>
            <person name="Lanie J.A."/>
            <person name="Ng W.-L."/>
            <person name="Kazmierczak K.M."/>
            <person name="Andrzejewski T.M."/>
            <person name="Davidsen T.M."/>
            <person name="Wayne K.J."/>
            <person name="Tettelin H."/>
            <person name="Glass J.I."/>
            <person name="Rusch D."/>
            <person name="Podicherti R."/>
            <person name="Tsui H.-C.T."/>
            <person name="Winkler M.E."/>
        </authorList>
    </citation>
    <scope>NUCLEOTIDE SEQUENCE</scope>
</reference>
<dbReference type="SUPFAM" id="SSF50447">
    <property type="entry name" value="Translation proteins"/>
    <property type="match status" value="1"/>
</dbReference>
<dbReference type="InterPro" id="IPR009000">
    <property type="entry name" value="Transl_B-barrel_sf"/>
</dbReference>
<sequence length="85" mass="9634">MNEKEIGYVSKFFGRISVAAIEITSLEINVGDTIRIKGHTTDQKMEVKSIQIEHKNVETAKKGDSIGIEVTEKARRKDKVYRIVN</sequence>
<proteinExistence type="predicted"/>
<organism evidence="1">
    <name type="scientific">marine metagenome</name>
    <dbReference type="NCBI Taxonomy" id="408172"/>
    <lineage>
        <taxon>unclassified sequences</taxon>
        <taxon>metagenomes</taxon>
        <taxon>ecological metagenomes</taxon>
    </lineage>
</organism>
<protein>
    <recommendedName>
        <fullName evidence="2">Translation elongation factor-like protein</fullName>
    </recommendedName>
</protein>
<gene>
    <name evidence="1" type="ORF">METZ01_LOCUS118227</name>
</gene>
<accession>A0A381XMA5</accession>
<dbReference type="EMBL" id="UINC01015544">
    <property type="protein sequence ID" value="SVA65373.1"/>
    <property type="molecule type" value="Genomic_DNA"/>
</dbReference>
<dbReference type="AlphaFoldDB" id="A0A381XMA5"/>
<evidence type="ECO:0008006" key="2">
    <source>
        <dbReference type="Google" id="ProtNLM"/>
    </source>
</evidence>
<evidence type="ECO:0000313" key="1">
    <source>
        <dbReference type="EMBL" id="SVA65373.1"/>
    </source>
</evidence>
<name>A0A381XMA5_9ZZZZ</name>